<comment type="similarity">
    <text evidence="1">Belongs to the UDP-N-acetylglucosamine 2-epimerase family.</text>
</comment>
<proteinExistence type="inferred from homology"/>
<dbReference type="PANTHER" id="PTHR43174">
    <property type="entry name" value="UDP-N-ACETYLGLUCOSAMINE 2-EPIMERASE"/>
    <property type="match status" value="1"/>
</dbReference>
<evidence type="ECO:0000313" key="3">
    <source>
        <dbReference type="EMBL" id="PZE16467.1"/>
    </source>
</evidence>
<evidence type="ECO:0000256" key="1">
    <source>
        <dbReference type="RuleBase" id="RU003513"/>
    </source>
</evidence>
<comment type="caution">
    <text evidence="3">The sequence shown here is derived from an EMBL/GenBank/DDBJ whole genome shotgun (WGS) entry which is preliminary data.</text>
</comment>
<gene>
    <name evidence="3" type="ORF">DNU06_13035</name>
</gene>
<dbReference type="OrthoDB" id="9803238at2"/>
<keyword evidence="1" id="KW-0413">Isomerase</keyword>
<accession>A0A2W1MXA1</accession>
<evidence type="ECO:0000313" key="4">
    <source>
        <dbReference type="Proteomes" id="UP000249248"/>
    </source>
</evidence>
<dbReference type="GO" id="GO:0016853">
    <property type="term" value="F:isomerase activity"/>
    <property type="evidence" value="ECO:0007669"/>
    <property type="project" value="UniProtKB-KW"/>
</dbReference>
<dbReference type="NCBIfam" id="TIGR00236">
    <property type="entry name" value="wecB"/>
    <property type="match status" value="1"/>
</dbReference>
<reference evidence="3 4" key="1">
    <citation type="submission" date="2018-06" db="EMBL/GenBank/DDBJ databases">
        <title>The draft genome sequence of Crocinitomix sp. SM1701.</title>
        <authorList>
            <person name="Zhang X."/>
        </authorList>
    </citation>
    <scope>NUCLEOTIDE SEQUENCE [LARGE SCALE GENOMIC DNA]</scope>
    <source>
        <strain evidence="3 4">SM1701</strain>
    </source>
</reference>
<keyword evidence="4" id="KW-1185">Reference proteome</keyword>
<name>A0A2W1MXA1_9FLAO</name>
<dbReference type="Proteomes" id="UP000249248">
    <property type="component" value="Unassembled WGS sequence"/>
</dbReference>
<dbReference type="SUPFAM" id="SSF53756">
    <property type="entry name" value="UDP-Glycosyltransferase/glycogen phosphorylase"/>
    <property type="match status" value="1"/>
</dbReference>
<dbReference type="EMBL" id="QKSB01000008">
    <property type="protein sequence ID" value="PZE16467.1"/>
    <property type="molecule type" value="Genomic_DNA"/>
</dbReference>
<dbReference type="RefSeq" id="WP_111063919.1">
    <property type="nucleotide sequence ID" value="NZ_JBHUCU010000005.1"/>
</dbReference>
<dbReference type="InterPro" id="IPR003331">
    <property type="entry name" value="UDP_GlcNAc_Epimerase_2_dom"/>
</dbReference>
<sequence>MKILTIIGARPQFIKAAALSREIAKHDDVEEIIVHTGQHFDANMSEIFFSEMEIPKPNYNLGIHSLGHGAMTGRMLEGIEEVLLKEKPDVLLVYGDTNSTIAGALAAKKIHIKVAHVEAGLRSYNMDMPEEVNRILTDRISDFLFCPTQTAVDNLRKEGYQNINCQVIKSGDVMQDAAAFYAGISAEKSTVLKSIGLDQYALVTLHRAENTDDIGRLTAIVSALNAIHEKICPIVLPLHPRTKSKLETAHLNLKVKIIDPVGYFDMIELIKHAALVMTDSGGLQKEAFFFKKNCVTMRDQTEWVELIENGVNVLVGADTEKIKASFQQMLNKASDFSMDLYGNGQASNNIIMALKKALNS</sequence>
<dbReference type="Pfam" id="PF02350">
    <property type="entry name" value="Epimerase_2"/>
    <property type="match status" value="1"/>
</dbReference>
<dbReference type="PANTHER" id="PTHR43174:SF1">
    <property type="entry name" value="UDP-N-ACETYLGLUCOSAMINE 2-EPIMERASE"/>
    <property type="match status" value="1"/>
</dbReference>
<feature type="domain" description="UDP-N-acetylglucosamine 2-epimerase" evidence="2">
    <location>
        <begin position="22"/>
        <end position="355"/>
    </location>
</feature>
<dbReference type="Gene3D" id="3.40.50.2000">
    <property type="entry name" value="Glycogen Phosphorylase B"/>
    <property type="match status" value="2"/>
</dbReference>
<protein>
    <submittedName>
        <fullName evidence="3">UDP-N-acetylglucosamine 2-epimerase (Non-hydrolyzing)</fullName>
    </submittedName>
</protein>
<organism evidence="3 4">
    <name type="scientific">Putridiphycobacter roseus</name>
    <dbReference type="NCBI Taxonomy" id="2219161"/>
    <lineage>
        <taxon>Bacteria</taxon>
        <taxon>Pseudomonadati</taxon>
        <taxon>Bacteroidota</taxon>
        <taxon>Flavobacteriia</taxon>
        <taxon>Flavobacteriales</taxon>
        <taxon>Crocinitomicaceae</taxon>
        <taxon>Putridiphycobacter</taxon>
    </lineage>
</organism>
<dbReference type="CDD" id="cd03786">
    <property type="entry name" value="GTB_UDP-GlcNAc_2-Epimerase"/>
    <property type="match status" value="1"/>
</dbReference>
<dbReference type="InterPro" id="IPR029767">
    <property type="entry name" value="WecB-like"/>
</dbReference>
<dbReference type="AlphaFoldDB" id="A0A2W1MXA1"/>
<evidence type="ECO:0000259" key="2">
    <source>
        <dbReference type="Pfam" id="PF02350"/>
    </source>
</evidence>